<dbReference type="Pfam" id="PF09359">
    <property type="entry name" value="VTC"/>
    <property type="match status" value="1"/>
</dbReference>
<dbReference type="GO" id="GO:0006799">
    <property type="term" value="P:polyphosphate biosynthetic process"/>
    <property type="evidence" value="ECO:0007669"/>
    <property type="project" value="UniProtKB-ARBA"/>
</dbReference>
<evidence type="ECO:0000313" key="2">
    <source>
        <dbReference type="EMBL" id="ASJ57086.1"/>
    </source>
</evidence>
<sequence>MKGIQSTGIQLGNKRLRHELKYYLRLSHYEPLRQKLRLIATPDPYSVSEEGYHIRSLYFDDYHDTALYEKNYGVFQRKKYRIRIYNKSDAVIKMERKSKFGGYICKESASITREEYERILAGDVEFLRETESAVLRDFYLSCKNHLFRPRVITDYVREAYLVREGNVRITFDKYLKANVNSLDIFDEHIMMVRAIHQPMMIMEVKYDQFLPFNIRHLLQNLSNQRSAISKYVICREETKKYYNL</sequence>
<dbReference type="KEGG" id="bfm:BP422_28465"/>
<protein>
    <submittedName>
        <fullName evidence="2">Vacuolar transporter</fullName>
    </submittedName>
</protein>
<dbReference type="InterPro" id="IPR042267">
    <property type="entry name" value="VTC_sf"/>
</dbReference>
<reference evidence="2 3" key="1">
    <citation type="submission" date="2016-11" db="EMBL/GenBank/DDBJ databases">
        <authorList>
            <person name="Jaros S."/>
            <person name="Januszkiewicz K."/>
            <person name="Wedrychowicz H."/>
        </authorList>
    </citation>
    <scope>NUCLEOTIDE SEQUENCE [LARGE SCALE GENOMIC DNA]</scope>
    <source>
        <strain evidence="2 3">NF2</strain>
    </source>
</reference>
<dbReference type="AlphaFoldDB" id="A0A220MPS4"/>
<dbReference type="EMBL" id="CP018145">
    <property type="protein sequence ID" value="ASJ57086.1"/>
    <property type="molecule type" value="Genomic_DNA"/>
</dbReference>
<dbReference type="Gene3D" id="3.20.100.30">
    <property type="entry name" value="VTC, catalytic tunnel domain"/>
    <property type="match status" value="1"/>
</dbReference>
<dbReference type="CDD" id="cd07750">
    <property type="entry name" value="PolyPPase_VTC_like"/>
    <property type="match status" value="1"/>
</dbReference>
<name>A0A220MPS4_9BACL</name>
<evidence type="ECO:0000259" key="1">
    <source>
        <dbReference type="Pfam" id="PF09359"/>
    </source>
</evidence>
<feature type="domain" description="VTC" evidence="1">
    <location>
        <begin position="17"/>
        <end position="234"/>
    </location>
</feature>
<organism evidence="2 3">
    <name type="scientific">Brevibacillus formosus</name>
    <dbReference type="NCBI Taxonomy" id="54913"/>
    <lineage>
        <taxon>Bacteria</taxon>
        <taxon>Bacillati</taxon>
        <taxon>Bacillota</taxon>
        <taxon>Bacilli</taxon>
        <taxon>Bacillales</taxon>
        <taxon>Paenibacillaceae</taxon>
        <taxon>Brevibacillus</taxon>
    </lineage>
</organism>
<dbReference type="RefSeq" id="WP_088910549.1">
    <property type="nucleotide sequence ID" value="NZ_CP018145.1"/>
</dbReference>
<dbReference type="Proteomes" id="UP000197781">
    <property type="component" value="Chromosome"/>
</dbReference>
<gene>
    <name evidence="2" type="ORF">BP422_28465</name>
</gene>
<evidence type="ECO:0000313" key="3">
    <source>
        <dbReference type="Proteomes" id="UP000197781"/>
    </source>
</evidence>
<dbReference type="InterPro" id="IPR018966">
    <property type="entry name" value="VTC_domain"/>
</dbReference>
<accession>A0A220MPS4</accession>
<proteinExistence type="predicted"/>